<dbReference type="Pfam" id="PF01970">
    <property type="entry name" value="TctA"/>
    <property type="match status" value="1"/>
</dbReference>
<dbReference type="PANTHER" id="PTHR35342:SF5">
    <property type="entry name" value="TRICARBOXYLIC TRANSPORT PROTEIN"/>
    <property type="match status" value="1"/>
</dbReference>
<dbReference type="EMBL" id="JAWXYC010000005">
    <property type="protein sequence ID" value="MDX5955631.1"/>
    <property type="molecule type" value="Genomic_DNA"/>
</dbReference>
<feature type="transmembrane region" description="Helical" evidence="1">
    <location>
        <begin position="20"/>
        <end position="50"/>
    </location>
</feature>
<dbReference type="EMBL" id="CP032341">
    <property type="protein sequence ID" value="QCO12308.1"/>
    <property type="molecule type" value="Genomic_DNA"/>
</dbReference>
<feature type="transmembrane region" description="Helical" evidence="1">
    <location>
        <begin position="201"/>
        <end position="220"/>
    </location>
</feature>
<dbReference type="GeneID" id="56448958"/>
<keyword evidence="1" id="KW-0472">Membrane</keyword>
<keyword evidence="1" id="KW-1133">Transmembrane helix</keyword>
<feature type="transmembrane region" description="Helical" evidence="1">
    <location>
        <begin position="257"/>
        <end position="279"/>
    </location>
</feature>
<keyword evidence="4" id="KW-0614">Plasmid</keyword>
<accession>A0A0P0F4V9</accession>
<dbReference type="InterPro" id="IPR002823">
    <property type="entry name" value="DUF112_TM"/>
</dbReference>
<gene>
    <name evidence="4" type="ORF">D3868_25190</name>
    <name evidence="3" type="ORF">SIM66_31155</name>
</gene>
<feature type="domain" description="DUF112" evidence="2">
    <location>
        <begin position="21"/>
        <end position="438"/>
    </location>
</feature>
<evidence type="ECO:0000313" key="5">
    <source>
        <dbReference type="Proteomes" id="UP000298774"/>
    </source>
</evidence>
<evidence type="ECO:0000313" key="6">
    <source>
        <dbReference type="Proteomes" id="UP001277471"/>
    </source>
</evidence>
<feature type="transmembrane region" description="Helical" evidence="1">
    <location>
        <begin position="464"/>
        <end position="486"/>
    </location>
</feature>
<dbReference type="Proteomes" id="UP001277471">
    <property type="component" value="Unassembled WGS sequence"/>
</dbReference>
<evidence type="ECO:0000259" key="2">
    <source>
        <dbReference type="Pfam" id="PF01970"/>
    </source>
</evidence>
<name>A0A0P0F4V9_AZOBR</name>
<organism evidence="4 5">
    <name type="scientific">Azospirillum brasilense</name>
    <dbReference type="NCBI Taxonomy" id="192"/>
    <lineage>
        <taxon>Bacteria</taxon>
        <taxon>Pseudomonadati</taxon>
        <taxon>Pseudomonadota</taxon>
        <taxon>Alphaproteobacteria</taxon>
        <taxon>Rhodospirillales</taxon>
        <taxon>Azospirillaceae</taxon>
        <taxon>Azospirillum</taxon>
    </lineage>
</organism>
<protein>
    <submittedName>
        <fullName evidence="4">C4-dicarboxylate ABC transporter permease</fullName>
    </submittedName>
    <submittedName>
        <fullName evidence="3">Tripartite tricarboxylate transporter permease</fullName>
    </submittedName>
</protein>
<geneLocation type="plasmid" evidence="4 5">
    <name>p2</name>
</geneLocation>
<feature type="transmembrane region" description="Helical" evidence="1">
    <location>
        <begin position="149"/>
        <end position="181"/>
    </location>
</feature>
<feature type="transmembrane region" description="Helical" evidence="1">
    <location>
        <begin position="354"/>
        <end position="377"/>
    </location>
</feature>
<keyword evidence="6" id="KW-1185">Reference proteome</keyword>
<keyword evidence="1" id="KW-0812">Transmembrane</keyword>
<dbReference type="RefSeq" id="WP_035679529.1">
    <property type="nucleotide sequence ID" value="NZ_CP012916.1"/>
</dbReference>
<dbReference type="AlphaFoldDB" id="A0A0P0F4V9"/>
<feature type="transmembrane region" description="Helical" evidence="1">
    <location>
        <begin position="62"/>
        <end position="83"/>
    </location>
</feature>
<sequence length="514" mass="53620">MYELDMLLHGAQALFNQPMALLLALFGVTLGIIIGALPGLTATMGVAILLPFTFGMDPLSGLLMISGVFFGGIYGGSVTAILLKIPGTPAAAATAIDGFELTKKGQAGIALGTATFSSFLGGTASVFVLIFLAPVLARFALEFSASESFALAVFGLSIIASISGVSVIKGLISGFLGLLLATVGLDPMGGFPRYTGGYTELFNVPFIPVMIGLFAAAEAFKSLEDPQVRAGMAAALDRIIPPWHMFRRQLGNIARSSGLGIIIGMIPGAGADIAAFVAYNEAKRFSKTPENYGKGELGAVAACESGANGCTGGALLTMLTLGIPGDAVTAVMLGALTLQGLQPGPLLFKDHADLVFTLFAGMLVCYVFMLVVGLGSLRFMGRILQMPKSVLTPCILALCIVGTYAINNSMFDIWIMLAAGVVGYFMQKWDFPASPVVLALIMGPMAEANFRRALSLSGGSYDFLYTRPITAVLLTIAILTLMLPLLRRLWAQRSPGGPTTINPAAGSSRMGTPE</sequence>
<evidence type="ECO:0000313" key="4">
    <source>
        <dbReference type="EMBL" id="QCO12308.1"/>
    </source>
</evidence>
<reference evidence="4 5" key="1">
    <citation type="submission" date="2018-09" db="EMBL/GenBank/DDBJ databases">
        <title>Whole genome based analysis of evolution and adaptive divergence in Indian and Brazilian strains of Azospirillum brasilense.</title>
        <authorList>
            <person name="Singh C."/>
            <person name="Tripathi A.K."/>
        </authorList>
    </citation>
    <scope>NUCLEOTIDE SEQUENCE [LARGE SCALE GENOMIC DNA]</scope>
    <source>
        <strain evidence="4 5">MTCC4038</strain>
        <plasmid evidence="4 5">p2</plasmid>
    </source>
</reference>
<evidence type="ECO:0000256" key="1">
    <source>
        <dbReference type="SAM" id="Phobius"/>
    </source>
</evidence>
<feature type="transmembrane region" description="Helical" evidence="1">
    <location>
        <begin position="109"/>
        <end position="137"/>
    </location>
</feature>
<reference evidence="3 6" key="2">
    <citation type="submission" date="2023-11" db="EMBL/GenBank/DDBJ databases">
        <title>MicrobeMod: A computational toolkit for identifying prokaryotic methylation and restriction-modification with nanopore sequencing.</title>
        <authorList>
            <person name="Crits-Christoph A."/>
            <person name="Kang S.C."/>
            <person name="Lee H."/>
            <person name="Ostrov N."/>
        </authorList>
    </citation>
    <scope>NUCLEOTIDE SEQUENCE [LARGE SCALE GENOMIC DNA]</scope>
    <source>
        <strain evidence="3 6">ATCC 29145</strain>
    </source>
</reference>
<dbReference type="Proteomes" id="UP000298774">
    <property type="component" value="Plasmid p2"/>
</dbReference>
<dbReference type="KEGG" id="abf:AMK58_22750"/>
<feature type="transmembrane region" description="Helical" evidence="1">
    <location>
        <begin position="389"/>
        <end position="406"/>
    </location>
</feature>
<dbReference type="PANTHER" id="PTHR35342">
    <property type="entry name" value="TRICARBOXYLIC TRANSPORT PROTEIN"/>
    <property type="match status" value="1"/>
</dbReference>
<proteinExistence type="predicted"/>
<evidence type="ECO:0000313" key="3">
    <source>
        <dbReference type="EMBL" id="MDX5955631.1"/>
    </source>
</evidence>